<evidence type="ECO:0000256" key="4">
    <source>
        <dbReference type="ARBA" id="ARBA00022692"/>
    </source>
</evidence>
<evidence type="ECO:0000313" key="14">
    <source>
        <dbReference type="EMBL" id="ANJ68103.1"/>
    </source>
</evidence>
<comment type="similarity">
    <text evidence="2">Belongs to the UPF0053 family.</text>
</comment>
<keyword evidence="3" id="KW-1003">Cell membrane</keyword>
<evidence type="ECO:0000256" key="11">
    <source>
        <dbReference type="SAM" id="Phobius"/>
    </source>
</evidence>
<accession>A0A191ZJU0</accession>
<dbReference type="InterPro" id="IPR046342">
    <property type="entry name" value="CBS_dom_sf"/>
</dbReference>
<dbReference type="Gene3D" id="3.30.465.10">
    <property type="match status" value="1"/>
</dbReference>
<dbReference type="AlphaFoldDB" id="A0A191ZJU0"/>
<dbReference type="KEGG" id="haz:A9404_12630"/>
<dbReference type="Pfam" id="PF03471">
    <property type="entry name" value="CorC_HlyC"/>
    <property type="match status" value="1"/>
</dbReference>
<dbReference type="InterPro" id="IPR044751">
    <property type="entry name" value="Ion_transp-like_CBS"/>
</dbReference>
<dbReference type="InterPro" id="IPR000644">
    <property type="entry name" value="CBS_dom"/>
</dbReference>
<dbReference type="CDD" id="cd04590">
    <property type="entry name" value="CBS_pair_CorC_HlyC_assoc"/>
    <property type="match status" value="1"/>
</dbReference>
<keyword evidence="5" id="KW-0677">Repeat</keyword>
<evidence type="ECO:0000259" key="13">
    <source>
        <dbReference type="PROSITE" id="PS51846"/>
    </source>
</evidence>
<dbReference type="PANTHER" id="PTHR22777:SF32">
    <property type="entry name" value="UPF0053 INNER MEMBRANE PROTEIN YFJD"/>
    <property type="match status" value="1"/>
</dbReference>
<dbReference type="PROSITE" id="PS51371">
    <property type="entry name" value="CBS"/>
    <property type="match status" value="1"/>
</dbReference>
<feature type="transmembrane region" description="Helical" evidence="11">
    <location>
        <begin position="6"/>
        <end position="33"/>
    </location>
</feature>
<dbReference type="InterPro" id="IPR005170">
    <property type="entry name" value="Transptr-assoc_dom"/>
</dbReference>
<feature type="domain" description="CBS" evidence="12">
    <location>
        <begin position="274"/>
        <end position="336"/>
    </location>
</feature>
<dbReference type="GO" id="GO:0005886">
    <property type="term" value="C:plasma membrane"/>
    <property type="evidence" value="ECO:0007669"/>
    <property type="project" value="UniProtKB-SubCell"/>
</dbReference>
<dbReference type="InterPro" id="IPR016169">
    <property type="entry name" value="FAD-bd_PCMH_sub2"/>
</dbReference>
<feature type="transmembrane region" description="Helical" evidence="11">
    <location>
        <begin position="62"/>
        <end position="86"/>
    </location>
</feature>
<dbReference type="GO" id="GO:0050660">
    <property type="term" value="F:flavin adenine dinucleotide binding"/>
    <property type="evidence" value="ECO:0007669"/>
    <property type="project" value="InterPro"/>
</dbReference>
<evidence type="ECO:0000256" key="10">
    <source>
        <dbReference type="PROSITE-ProRule" id="PRU01193"/>
    </source>
</evidence>
<comment type="subcellular location">
    <subcellularLocation>
        <location evidence="1">Cell membrane</location>
        <topology evidence="1">Multi-pass membrane protein</topology>
    </subcellularLocation>
</comment>
<feature type="domain" description="CNNM transmembrane" evidence="13">
    <location>
        <begin position="2"/>
        <end position="192"/>
    </location>
</feature>
<proteinExistence type="inferred from homology"/>
<feature type="transmembrane region" description="Helical" evidence="11">
    <location>
        <begin position="92"/>
        <end position="112"/>
    </location>
</feature>
<feature type="transmembrane region" description="Helical" evidence="11">
    <location>
        <begin position="124"/>
        <end position="143"/>
    </location>
</feature>
<dbReference type="PROSITE" id="PS51846">
    <property type="entry name" value="CNNM"/>
    <property type="match status" value="1"/>
</dbReference>
<keyword evidence="6 10" id="KW-1133">Transmembrane helix</keyword>
<reference evidence="14 15" key="1">
    <citation type="submission" date="2016-06" db="EMBL/GenBank/DDBJ databases">
        <title>Insight into the functional genes involving in sulfur oxidation in Pearl River water.</title>
        <authorList>
            <person name="Luo J."/>
            <person name="Tan X."/>
            <person name="Lin W."/>
        </authorList>
    </citation>
    <scope>NUCLEOTIDE SEQUENCE [LARGE SCALE GENOMIC DNA]</scope>
    <source>
        <strain evidence="14 15">LS2</strain>
    </source>
</reference>
<evidence type="ECO:0000259" key="12">
    <source>
        <dbReference type="PROSITE" id="PS51371"/>
    </source>
</evidence>
<gene>
    <name evidence="14" type="ORF">A9404_12630</name>
</gene>
<dbReference type="Pfam" id="PF01595">
    <property type="entry name" value="CNNM"/>
    <property type="match status" value="1"/>
</dbReference>
<dbReference type="SUPFAM" id="SSF54631">
    <property type="entry name" value="CBS-domain pair"/>
    <property type="match status" value="1"/>
</dbReference>
<dbReference type="Pfam" id="PF00571">
    <property type="entry name" value="CBS"/>
    <property type="match status" value="2"/>
</dbReference>
<dbReference type="SUPFAM" id="SSF56176">
    <property type="entry name" value="FAD-binding/transporter-associated domain-like"/>
    <property type="match status" value="1"/>
</dbReference>
<evidence type="ECO:0000256" key="6">
    <source>
        <dbReference type="ARBA" id="ARBA00022989"/>
    </source>
</evidence>
<keyword evidence="15" id="KW-1185">Reference proteome</keyword>
<keyword evidence="7 9" id="KW-0129">CBS domain</keyword>
<evidence type="ECO:0000256" key="5">
    <source>
        <dbReference type="ARBA" id="ARBA00022737"/>
    </source>
</evidence>
<evidence type="ECO:0000256" key="8">
    <source>
        <dbReference type="ARBA" id="ARBA00023136"/>
    </source>
</evidence>
<evidence type="ECO:0000256" key="2">
    <source>
        <dbReference type="ARBA" id="ARBA00006337"/>
    </source>
</evidence>
<evidence type="ECO:0000256" key="3">
    <source>
        <dbReference type="ARBA" id="ARBA00022475"/>
    </source>
</evidence>
<dbReference type="Proteomes" id="UP000078596">
    <property type="component" value="Chromosome"/>
</dbReference>
<dbReference type="RefSeq" id="WP_066102281.1">
    <property type="nucleotide sequence ID" value="NZ_CP016027.1"/>
</dbReference>
<dbReference type="InterPro" id="IPR036318">
    <property type="entry name" value="FAD-bd_PCMH-like_sf"/>
</dbReference>
<keyword evidence="4 10" id="KW-0812">Transmembrane</keyword>
<dbReference type="SMART" id="SM00116">
    <property type="entry name" value="CBS"/>
    <property type="match status" value="2"/>
</dbReference>
<protein>
    <submittedName>
        <fullName evidence="14">Magnesium/cobalt efflux protein</fullName>
    </submittedName>
</protein>
<dbReference type="STRING" id="1860122.A9404_12630"/>
<dbReference type="EMBL" id="CP016027">
    <property type="protein sequence ID" value="ANJ68103.1"/>
    <property type="molecule type" value="Genomic_DNA"/>
</dbReference>
<dbReference type="OrthoDB" id="9797674at2"/>
<evidence type="ECO:0000313" key="15">
    <source>
        <dbReference type="Proteomes" id="UP000078596"/>
    </source>
</evidence>
<evidence type="ECO:0000256" key="1">
    <source>
        <dbReference type="ARBA" id="ARBA00004651"/>
    </source>
</evidence>
<dbReference type="SMART" id="SM01091">
    <property type="entry name" value="CorC_HlyC"/>
    <property type="match status" value="1"/>
</dbReference>
<dbReference type="PANTHER" id="PTHR22777">
    <property type="entry name" value="HEMOLYSIN-RELATED"/>
    <property type="match status" value="1"/>
</dbReference>
<dbReference type="InterPro" id="IPR002550">
    <property type="entry name" value="CNNM"/>
</dbReference>
<keyword evidence="8 10" id="KW-0472">Membrane</keyword>
<organism evidence="14 15">
    <name type="scientific">Halothiobacillus diazotrophicus</name>
    <dbReference type="NCBI Taxonomy" id="1860122"/>
    <lineage>
        <taxon>Bacteria</taxon>
        <taxon>Pseudomonadati</taxon>
        <taxon>Pseudomonadota</taxon>
        <taxon>Gammaproteobacteria</taxon>
        <taxon>Chromatiales</taxon>
        <taxon>Halothiobacillaceae</taxon>
        <taxon>Halothiobacillus</taxon>
    </lineage>
</organism>
<sequence>MNEIHLGVLIAALIVLILVSAFFSSSETALISLNRYRLRHLAKRGHGGAVRAQKLLEQPDRLIGLILLGNNFANILASSIATVIGLRVFGDSGIAVATGIMTFALLIFAEVAPKTAAAISPERIAWPAAYFFSFVMRFMSPLIRLINLLANSLLFVLGFNTRAGAVQGLSTAELQTIVRESSHHLPEQNQSLLLSVLELEQARVEDIMIPRAEIFGIDIDVPWDEVLNQLRSSPYSRIPVFHGSVEHTVGIINVRRLFAPLMDNSLTKSQLKRLLREPYYVPEGTPLTTQLLNFQTENRRSALVVDEYGDVLGMVTLEDILEEIVGDFTTDPESDVEGISRQEDGSYLLRGNVPIREINRELAIELPTQEASTLNGLIIEQLETLPTVGAVIEPDGVQIEVLSVRKRAVEMARLTFKMESGAS</sequence>
<evidence type="ECO:0000256" key="7">
    <source>
        <dbReference type="ARBA" id="ARBA00023122"/>
    </source>
</evidence>
<dbReference type="Gene3D" id="3.10.580.10">
    <property type="entry name" value="CBS-domain"/>
    <property type="match status" value="1"/>
</dbReference>
<name>A0A191ZJU0_9GAMM</name>
<evidence type="ECO:0000256" key="9">
    <source>
        <dbReference type="PROSITE-ProRule" id="PRU00703"/>
    </source>
</evidence>